<dbReference type="GO" id="GO:0000209">
    <property type="term" value="P:protein polyubiquitination"/>
    <property type="evidence" value="ECO:0007669"/>
    <property type="project" value="TreeGrafter"/>
</dbReference>
<proteinExistence type="predicted"/>
<feature type="domain" description="KIX" evidence="10">
    <location>
        <begin position="230"/>
        <end position="307"/>
    </location>
</feature>
<dbReference type="InterPro" id="IPR036529">
    <property type="entry name" value="KIX_dom_sf"/>
</dbReference>
<dbReference type="SUPFAM" id="SSF47040">
    <property type="entry name" value="Kix domain of CBP (creb binding protein)"/>
    <property type="match status" value="1"/>
</dbReference>
<dbReference type="STRING" id="35525.A0A0N8CR99"/>
<dbReference type="SUPFAM" id="SSF57850">
    <property type="entry name" value="RING/U-box"/>
    <property type="match status" value="1"/>
</dbReference>
<gene>
    <name evidence="12" type="ORF">APZ42_030851</name>
</gene>
<dbReference type="PANTHER" id="PTHR46077">
    <property type="entry name" value="E3 UBIQUITIN-PROTEIN LIGASE TOPORS"/>
    <property type="match status" value="1"/>
</dbReference>
<evidence type="ECO:0000256" key="6">
    <source>
        <dbReference type="ARBA" id="ARBA00022833"/>
    </source>
</evidence>
<reference evidence="11" key="2">
    <citation type="submission" date="2015-10" db="EMBL/GenBank/DDBJ databases">
        <authorList>
            <person name="Gilbert D.G."/>
        </authorList>
    </citation>
    <scope>NUCLEOTIDE SEQUENCE</scope>
</reference>
<reference evidence="12 13" key="3">
    <citation type="submission" date="2016-03" db="EMBL/GenBank/DDBJ databases">
        <title>EvidentialGene: Evidence-directed Construction of Genes on Genomes.</title>
        <authorList>
            <person name="Gilbert D.G."/>
            <person name="Choi J.-H."/>
            <person name="Mockaitis K."/>
            <person name="Colbourne J."/>
            <person name="Pfrender M."/>
        </authorList>
    </citation>
    <scope>NUCLEOTIDE SEQUENCE [LARGE SCALE GENOMIC DNA]</scope>
    <source>
        <strain evidence="12 13">Xinb3</strain>
        <tissue evidence="12">Complete organism</tissue>
    </source>
</reference>
<organism evidence="12 13">
    <name type="scientific">Daphnia magna</name>
    <dbReference type="NCBI Taxonomy" id="35525"/>
    <lineage>
        <taxon>Eukaryota</taxon>
        <taxon>Metazoa</taxon>
        <taxon>Ecdysozoa</taxon>
        <taxon>Arthropoda</taxon>
        <taxon>Crustacea</taxon>
        <taxon>Branchiopoda</taxon>
        <taxon>Diplostraca</taxon>
        <taxon>Cladocera</taxon>
        <taxon>Anomopoda</taxon>
        <taxon>Daphniidae</taxon>
        <taxon>Daphnia</taxon>
    </lineage>
</organism>
<dbReference type="SMART" id="SM00184">
    <property type="entry name" value="RING"/>
    <property type="match status" value="1"/>
</dbReference>
<dbReference type="GO" id="GO:0008270">
    <property type="term" value="F:zinc ion binding"/>
    <property type="evidence" value="ECO:0007669"/>
    <property type="project" value="UniProtKB-KW"/>
</dbReference>
<feature type="domain" description="RING-type" evidence="9">
    <location>
        <begin position="26"/>
        <end position="64"/>
    </location>
</feature>
<dbReference type="EC" id="2.3.2.27" evidence="2"/>
<evidence type="ECO:0000259" key="10">
    <source>
        <dbReference type="PROSITE" id="PS50952"/>
    </source>
</evidence>
<protein>
    <recommendedName>
        <fullName evidence="2">RING-type E3 ubiquitin transferase</fullName>
        <ecNumber evidence="2">2.3.2.27</ecNumber>
    </recommendedName>
</protein>
<dbReference type="InterPro" id="IPR058746">
    <property type="entry name" value="Znf_RING-type_Topors"/>
</dbReference>
<dbReference type="Gene3D" id="1.10.246.20">
    <property type="entry name" value="Coactivator CBP, KIX domain"/>
    <property type="match status" value="1"/>
</dbReference>
<dbReference type="PROSITE" id="PS50952">
    <property type="entry name" value="KIX"/>
    <property type="match status" value="1"/>
</dbReference>
<dbReference type="InterPro" id="IPR003101">
    <property type="entry name" value="KIX_dom"/>
</dbReference>
<keyword evidence="4" id="KW-0479">Metal-binding</keyword>
<evidence type="ECO:0000313" key="13">
    <source>
        <dbReference type="Proteomes" id="UP000076858"/>
    </source>
</evidence>
<dbReference type="PANTHER" id="PTHR46077:SF5">
    <property type="entry name" value="RING-TYPE DOMAIN-CONTAINING PROTEIN"/>
    <property type="match status" value="1"/>
</dbReference>
<dbReference type="Pfam" id="PF02172">
    <property type="entry name" value="KIX"/>
    <property type="match status" value="1"/>
</dbReference>
<keyword evidence="11" id="KW-0436">Ligase</keyword>
<dbReference type="InterPro" id="IPR018957">
    <property type="entry name" value="Znf_C3HC4_RING-type"/>
</dbReference>
<keyword evidence="5 8" id="KW-0863">Zinc-finger</keyword>
<evidence type="ECO:0000256" key="2">
    <source>
        <dbReference type="ARBA" id="ARBA00012483"/>
    </source>
</evidence>
<dbReference type="Gene3D" id="3.30.40.10">
    <property type="entry name" value="Zinc/RING finger domain, C3HC4 (zinc finger)"/>
    <property type="match status" value="1"/>
</dbReference>
<accession>A0A0N8CR99</accession>
<dbReference type="EMBL" id="LRGB01002860">
    <property type="protein sequence ID" value="KZS05867.1"/>
    <property type="molecule type" value="Genomic_DNA"/>
</dbReference>
<evidence type="ECO:0000256" key="5">
    <source>
        <dbReference type="ARBA" id="ARBA00022771"/>
    </source>
</evidence>
<dbReference type="GO" id="GO:0016874">
    <property type="term" value="F:ligase activity"/>
    <property type="evidence" value="ECO:0007669"/>
    <property type="project" value="UniProtKB-KW"/>
</dbReference>
<evidence type="ECO:0000256" key="4">
    <source>
        <dbReference type="ARBA" id="ARBA00022723"/>
    </source>
</evidence>
<dbReference type="Pfam" id="PF00097">
    <property type="entry name" value="zf-C3HC4"/>
    <property type="match status" value="1"/>
</dbReference>
<dbReference type="InterPro" id="IPR017907">
    <property type="entry name" value="Znf_RING_CS"/>
</dbReference>
<reference evidence="11" key="1">
    <citation type="submission" date="2015-10" db="EMBL/GenBank/DDBJ databases">
        <title>Daphnia magna gene sets from two clonal populations assembled and annotated with EvidentialGene.</title>
        <authorList>
            <person name="Gilbert D."/>
            <person name="Podicheti R."/>
            <person name="Orsini L."/>
            <person name="Colbourne J."/>
            <person name="Pfrender M."/>
        </authorList>
    </citation>
    <scope>NUCLEOTIDE SEQUENCE</scope>
</reference>
<evidence type="ECO:0000259" key="9">
    <source>
        <dbReference type="PROSITE" id="PS50089"/>
    </source>
</evidence>
<evidence type="ECO:0000256" key="7">
    <source>
        <dbReference type="ARBA" id="ARBA00023242"/>
    </source>
</evidence>
<evidence type="ECO:0000313" key="12">
    <source>
        <dbReference type="EMBL" id="KZS05867.1"/>
    </source>
</evidence>
<dbReference type="AlphaFoldDB" id="A0A0N8CR99"/>
<keyword evidence="6" id="KW-0862">Zinc</keyword>
<dbReference type="GO" id="GO:0061630">
    <property type="term" value="F:ubiquitin protein ligase activity"/>
    <property type="evidence" value="ECO:0007669"/>
    <property type="project" value="UniProtKB-EC"/>
</dbReference>
<evidence type="ECO:0000256" key="3">
    <source>
        <dbReference type="ARBA" id="ARBA00022679"/>
    </source>
</evidence>
<dbReference type="GO" id="GO:0006355">
    <property type="term" value="P:regulation of DNA-templated transcription"/>
    <property type="evidence" value="ECO:0007669"/>
    <property type="project" value="InterPro"/>
</dbReference>
<evidence type="ECO:0000313" key="11">
    <source>
        <dbReference type="EMBL" id="JAI98812.1"/>
    </source>
</evidence>
<dbReference type="InterPro" id="IPR001841">
    <property type="entry name" value="Znf_RING"/>
</dbReference>
<dbReference type="GO" id="GO:0006513">
    <property type="term" value="P:protein monoubiquitination"/>
    <property type="evidence" value="ECO:0007669"/>
    <property type="project" value="TreeGrafter"/>
</dbReference>
<keyword evidence="7" id="KW-0539">Nucleus</keyword>
<keyword evidence="13" id="KW-1185">Reference proteome</keyword>
<dbReference type="OrthoDB" id="365379at2759"/>
<evidence type="ECO:0000256" key="1">
    <source>
        <dbReference type="ARBA" id="ARBA00000900"/>
    </source>
</evidence>
<dbReference type="GO" id="GO:0003712">
    <property type="term" value="F:transcription coregulator activity"/>
    <property type="evidence" value="ECO:0007669"/>
    <property type="project" value="InterPro"/>
</dbReference>
<evidence type="ECO:0000256" key="8">
    <source>
        <dbReference type="PROSITE-ProRule" id="PRU00175"/>
    </source>
</evidence>
<dbReference type="PROSITE" id="PS50089">
    <property type="entry name" value="ZF_RING_2"/>
    <property type="match status" value="1"/>
</dbReference>
<sequence length="394" mass="44692">MAHTGIDDSFQELSPGSPFNSSQGICAICLGVPDNKSFPSNCLHEFCFVCLLEWSKVKAECPLCMQPLCSIIHNVKFDHEYDELEIQKLGKHSSRAFSPPILLLQQQSQHNTTLANANNAQGTAKNHLQTQAISGRRQTINIGTRRHRAAPLQSERQSIAQNHLAKAIKPQERIANMIRYSLRSRTILRDDIDRASKIELVNEFHPISSSADVTVSNLLPVSNVTADPVEKVLWWHDLVPTDMRNQMVQKLVVAIISDPIFEPHNHMEMVIAYMRRIERNMYIKAYSENLYFELCSEKITELQGMGRTRKRMLLQLIESYECSTLQPELDRGAFPQDVVRISVTPEVSVVSAERHFPIENLKDTEDVEEDDLTILDVPPKPLPEVITLSDSDDD</sequence>
<dbReference type="PROSITE" id="PS00518">
    <property type="entry name" value="ZF_RING_1"/>
    <property type="match status" value="1"/>
</dbReference>
<keyword evidence="3" id="KW-0808">Transferase</keyword>
<comment type="catalytic activity">
    <reaction evidence="1">
        <text>S-ubiquitinyl-[E2 ubiquitin-conjugating enzyme]-L-cysteine + [acceptor protein]-L-lysine = [E2 ubiquitin-conjugating enzyme]-L-cysteine + N(6)-ubiquitinyl-[acceptor protein]-L-lysine.</text>
        <dbReference type="EC" id="2.3.2.27"/>
    </reaction>
</comment>
<dbReference type="CDD" id="cd16574">
    <property type="entry name" value="RING-HC_Topors"/>
    <property type="match status" value="1"/>
</dbReference>
<dbReference type="Proteomes" id="UP000076858">
    <property type="component" value="Unassembled WGS sequence"/>
</dbReference>
<dbReference type="InterPro" id="IPR013083">
    <property type="entry name" value="Znf_RING/FYVE/PHD"/>
</dbReference>
<dbReference type="EMBL" id="GDIP01224589">
    <property type="protein sequence ID" value="JAI98812.1"/>
    <property type="molecule type" value="Transcribed_RNA"/>
</dbReference>
<name>A0A0N8CR99_9CRUS</name>